<dbReference type="InParanoid" id="A0A1Z5RB57"/>
<dbReference type="AlphaFoldDB" id="A0A1Z5RB57"/>
<gene>
    <name evidence="1" type="ORF">SORBI_3007G218450</name>
</gene>
<evidence type="ECO:0000313" key="1">
    <source>
        <dbReference type="EMBL" id="OQU80988.1"/>
    </source>
</evidence>
<accession>A0A1Z5RB57</accession>
<organism evidence="1 2">
    <name type="scientific">Sorghum bicolor</name>
    <name type="common">Sorghum</name>
    <name type="synonym">Sorghum vulgare</name>
    <dbReference type="NCBI Taxonomy" id="4558"/>
    <lineage>
        <taxon>Eukaryota</taxon>
        <taxon>Viridiplantae</taxon>
        <taxon>Streptophyta</taxon>
        <taxon>Embryophyta</taxon>
        <taxon>Tracheophyta</taxon>
        <taxon>Spermatophyta</taxon>
        <taxon>Magnoliopsida</taxon>
        <taxon>Liliopsida</taxon>
        <taxon>Poales</taxon>
        <taxon>Poaceae</taxon>
        <taxon>PACMAD clade</taxon>
        <taxon>Panicoideae</taxon>
        <taxon>Andropogonodae</taxon>
        <taxon>Andropogoneae</taxon>
        <taxon>Sorghinae</taxon>
        <taxon>Sorghum</taxon>
    </lineage>
</organism>
<reference evidence="2" key="2">
    <citation type="journal article" date="2018" name="Plant J.">
        <title>The Sorghum bicolor reference genome: improved assembly, gene annotations, a transcriptome atlas, and signatures of genome organization.</title>
        <authorList>
            <person name="McCormick R.F."/>
            <person name="Truong S.K."/>
            <person name="Sreedasyam A."/>
            <person name="Jenkins J."/>
            <person name="Shu S."/>
            <person name="Sims D."/>
            <person name="Kennedy M."/>
            <person name="Amirebrahimi M."/>
            <person name="Weers B.D."/>
            <person name="McKinley B."/>
            <person name="Mattison A."/>
            <person name="Morishige D.T."/>
            <person name="Grimwood J."/>
            <person name="Schmutz J."/>
            <person name="Mullet J.E."/>
        </authorList>
    </citation>
    <scope>NUCLEOTIDE SEQUENCE [LARGE SCALE GENOMIC DNA]</scope>
    <source>
        <strain evidence="2">cv. BTx623</strain>
    </source>
</reference>
<evidence type="ECO:0000313" key="2">
    <source>
        <dbReference type="Proteomes" id="UP000000768"/>
    </source>
</evidence>
<sequence length="90" mass="10962">MHCGYYVCEFRRHNGLYTNNPKKVYKCADAMDNHLLDEELMNICDEFCCFILKEILDKDWKYFDHYGELAKPEYQDLVDINMLQLNNEYY</sequence>
<dbReference type="OMA" id="MNICDEF"/>
<dbReference type="Proteomes" id="UP000000768">
    <property type="component" value="Chromosome 7"/>
</dbReference>
<proteinExistence type="predicted"/>
<name>A0A1Z5RB57_SORBI</name>
<protein>
    <submittedName>
        <fullName evidence="1">Uncharacterized protein</fullName>
    </submittedName>
</protein>
<reference evidence="1 2" key="1">
    <citation type="journal article" date="2009" name="Nature">
        <title>The Sorghum bicolor genome and the diversification of grasses.</title>
        <authorList>
            <person name="Paterson A.H."/>
            <person name="Bowers J.E."/>
            <person name="Bruggmann R."/>
            <person name="Dubchak I."/>
            <person name="Grimwood J."/>
            <person name="Gundlach H."/>
            <person name="Haberer G."/>
            <person name="Hellsten U."/>
            <person name="Mitros T."/>
            <person name="Poliakov A."/>
            <person name="Schmutz J."/>
            <person name="Spannagl M."/>
            <person name="Tang H."/>
            <person name="Wang X."/>
            <person name="Wicker T."/>
            <person name="Bharti A.K."/>
            <person name="Chapman J."/>
            <person name="Feltus F.A."/>
            <person name="Gowik U."/>
            <person name="Grigoriev I.V."/>
            <person name="Lyons E."/>
            <person name="Maher C.A."/>
            <person name="Martis M."/>
            <person name="Narechania A."/>
            <person name="Otillar R.P."/>
            <person name="Penning B.W."/>
            <person name="Salamov A.A."/>
            <person name="Wang Y."/>
            <person name="Zhang L."/>
            <person name="Carpita N.C."/>
            <person name="Freeling M."/>
            <person name="Gingle A.R."/>
            <person name="Hash C.T."/>
            <person name="Keller B."/>
            <person name="Klein P."/>
            <person name="Kresovich S."/>
            <person name="McCann M.C."/>
            <person name="Ming R."/>
            <person name="Peterson D.G."/>
            <person name="Mehboob-ur-Rahman"/>
            <person name="Ware D."/>
            <person name="Westhoff P."/>
            <person name="Mayer K.F."/>
            <person name="Messing J."/>
            <person name="Rokhsar D.S."/>
        </authorList>
    </citation>
    <scope>NUCLEOTIDE SEQUENCE [LARGE SCALE GENOMIC DNA]</scope>
    <source>
        <strain evidence="2">cv. BTx623</strain>
    </source>
</reference>
<keyword evidence="2" id="KW-1185">Reference proteome</keyword>
<dbReference type="Gramene" id="OQU80988">
    <property type="protein sequence ID" value="OQU80988"/>
    <property type="gene ID" value="SORBI_3007G218450"/>
</dbReference>
<dbReference type="EMBL" id="CM000766">
    <property type="protein sequence ID" value="OQU80988.1"/>
    <property type="molecule type" value="Genomic_DNA"/>
</dbReference>